<accession>A0ACC0S2U6</accession>
<keyword evidence="2" id="KW-1185">Reference proteome</keyword>
<dbReference type="Proteomes" id="UP000006729">
    <property type="component" value="Chromosome 13"/>
</dbReference>
<evidence type="ECO:0000313" key="1">
    <source>
        <dbReference type="EMBL" id="KAI9383594.1"/>
    </source>
</evidence>
<proteinExistence type="predicted"/>
<gene>
    <name evidence="1" type="ORF">POPTR_013G103850v4</name>
</gene>
<dbReference type="EMBL" id="CM009302">
    <property type="protein sequence ID" value="KAI9383594.1"/>
    <property type="molecule type" value="Genomic_DNA"/>
</dbReference>
<comment type="caution">
    <text evidence="1">The sequence shown here is derived from an EMBL/GenBank/DDBJ whole genome shotgun (WGS) entry which is preliminary data.</text>
</comment>
<reference evidence="1 2" key="1">
    <citation type="journal article" date="2006" name="Science">
        <title>The genome of black cottonwood, Populus trichocarpa (Torr. &amp; Gray).</title>
        <authorList>
            <person name="Tuskan G.A."/>
            <person name="Difazio S."/>
            <person name="Jansson S."/>
            <person name="Bohlmann J."/>
            <person name="Grigoriev I."/>
            <person name="Hellsten U."/>
            <person name="Putnam N."/>
            <person name="Ralph S."/>
            <person name="Rombauts S."/>
            <person name="Salamov A."/>
            <person name="Schein J."/>
            <person name="Sterck L."/>
            <person name="Aerts A."/>
            <person name="Bhalerao R.R."/>
            <person name="Bhalerao R.P."/>
            <person name="Blaudez D."/>
            <person name="Boerjan W."/>
            <person name="Brun A."/>
            <person name="Brunner A."/>
            <person name="Busov V."/>
            <person name="Campbell M."/>
            <person name="Carlson J."/>
            <person name="Chalot M."/>
            <person name="Chapman J."/>
            <person name="Chen G.L."/>
            <person name="Cooper D."/>
            <person name="Coutinho P.M."/>
            <person name="Couturier J."/>
            <person name="Covert S."/>
            <person name="Cronk Q."/>
            <person name="Cunningham R."/>
            <person name="Davis J."/>
            <person name="Degroeve S."/>
            <person name="Dejardin A."/>
            <person name="Depamphilis C."/>
            <person name="Detter J."/>
            <person name="Dirks B."/>
            <person name="Dubchak I."/>
            <person name="Duplessis S."/>
            <person name="Ehlting J."/>
            <person name="Ellis B."/>
            <person name="Gendler K."/>
            <person name="Goodstein D."/>
            <person name="Gribskov M."/>
            <person name="Grimwood J."/>
            <person name="Groover A."/>
            <person name="Gunter L."/>
            <person name="Hamberger B."/>
            <person name="Heinze B."/>
            <person name="Helariutta Y."/>
            <person name="Henrissat B."/>
            <person name="Holligan D."/>
            <person name="Holt R."/>
            <person name="Huang W."/>
            <person name="Islam-Faridi N."/>
            <person name="Jones S."/>
            <person name="Jones-Rhoades M."/>
            <person name="Jorgensen R."/>
            <person name="Joshi C."/>
            <person name="Kangasjarvi J."/>
            <person name="Karlsson J."/>
            <person name="Kelleher C."/>
            <person name="Kirkpatrick R."/>
            <person name="Kirst M."/>
            <person name="Kohler A."/>
            <person name="Kalluri U."/>
            <person name="Larimer F."/>
            <person name="Leebens-Mack J."/>
            <person name="Leple J.C."/>
            <person name="Locascio P."/>
            <person name="Lou Y."/>
            <person name="Lucas S."/>
            <person name="Martin F."/>
            <person name="Montanini B."/>
            <person name="Napoli C."/>
            <person name="Nelson D.R."/>
            <person name="Nelson C."/>
            <person name="Nieminen K."/>
            <person name="Nilsson O."/>
            <person name="Pereda V."/>
            <person name="Peter G."/>
            <person name="Philippe R."/>
            <person name="Pilate G."/>
            <person name="Poliakov A."/>
            <person name="Razumovskaya J."/>
            <person name="Richardson P."/>
            <person name="Rinaldi C."/>
            <person name="Ritland K."/>
            <person name="Rouze P."/>
            <person name="Ryaboy D."/>
            <person name="Schmutz J."/>
            <person name="Schrader J."/>
            <person name="Segerman B."/>
            <person name="Shin H."/>
            <person name="Siddiqui A."/>
            <person name="Sterky F."/>
            <person name="Terry A."/>
            <person name="Tsai C.J."/>
            <person name="Uberbacher E."/>
            <person name="Unneberg P."/>
            <person name="Vahala J."/>
            <person name="Wall K."/>
            <person name="Wessler S."/>
            <person name="Yang G."/>
            <person name="Yin T."/>
            <person name="Douglas C."/>
            <person name="Marra M."/>
            <person name="Sandberg G."/>
            <person name="Van de Peer Y."/>
            <person name="Rokhsar D."/>
        </authorList>
    </citation>
    <scope>NUCLEOTIDE SEQUENCE [LARGE SCALE GENOMIC DNA]</scope>
    <source>
        <strain evidence="2">cv. Nisqually</strain>
    </source>
</reference>
<protein>
    <submittedName>
        <fullName evidence="1">Uncharacterized protein</fullName>
    </submittedName>
</protein>
<sequence>MENEMSKILIFGGTGYIGKYMVKASVSMGHKTYVYARSITTQSSPAKIGIHKEFQAMGVTIVQGEFDEQEKIVSVLRHVDVVISTVAYPQVLDQLKIIEAIKVAGNIKRFFPSDFGVEEDRVTPLPPFEAFLEKKRKIRRATEEAGIPYTFVSANCFGAYFVNYLLRPHEQPQDISVYGSGEAKAVINYEEDIAMYTIKIADDPETCNRVVIYRPQKNIVTQLELISLWEKKTGKTFNRIYVPEDEIVKLSETLPHPQNIPVSILHSLFVKGDMMGFELGEDDLEASGLYPDLEFRTIDQLLDIFLTSPPDPAAAAFE</sequence>
<organism evidence="1 2">
    <name type="scientific">Populus trichocarpa</name>
    <name type="common">Western balsam poplar</name>
    <name type="synonym">Populus balsamifera subsp. trichocarpa</name>
    <dbReference type="NCBI Taxonomy" id="3694"/>
    <lineage>
        <taxon>Eukaryota</taxon>
        <taxon>Viridiplantae</taxon>
        <taxon>Streptophyta</taxon>
        <taxon>Embryophyta</taxon>
        <taxon>Tracheophyta</taxon>
        <taxon>Spermatophyta</taxon>
        <taxon>Magnoliopsida</taxon>
        <taxon>eudicotyledons</taxon>
        <taxon>Gunneridae</taxon>
        <taxon>Pentapetalae</taxon>
        <taxon>rosids</taxon>
        <taxon>fabids</taxon>
        <taxon>Malpighiales</taxon>
        <taxon>Salicaceae</taxon>
        <taxon>Saliceae</taxon>
        <taxon>Populus</taxon>
    </lineage>
</organism>
<evidence type="ECO:0000313" key="2">
    <source>
        <dbReference type="Proteomes" id="UP000006729"/>
    </source>
</evidence>
<name>A0ACC0S2U6_POPTR</name>